<dbReference type="Proteomes" id="UP000007015">
    <property type="component" value="Chromosome 6"/>
</dbReference>
<proteinExistence type="predicted"/>
<feature type="compositionally biased region" description="Low complexity" evidence="1">
    <location>
        <begin position="169"/>
        <end position="188"/>
    </location>
</feature>
<feature type="region of interest" description="Disordered" evidence="1">
    <location>
        <begin position="169"/>
        <end position="209"/>
    </location>
</feature>
<feature type="compositionally biased region" description="Polar residues" evidence="1">
    <location>
        <begin position="189"/>
        <end position="209"/>
    </location>
</feature>
<gene>
    <name evidence="2" type="ORF">OsI_23556</name>
</gene>
<organism evidence="2 3">
    <name type="scientific">Oryza sativa subsp. indica</name>
    <name type="common">Rice</name>
    <dbReference type="NCBI Taxonomy" id="39946"/>
    <lineage>
        <taxon>Eukaryota</taxon>
        <taxon>Viridiplantae</taxon>
        <taxon>Streptophyta</taxon>
        <taxon>Embryophyta</taxon>
        <taxon>Tracheophyta</taxon>
        <taxon>Spermatophyta</taxon>
        <taxon>Magnoliopsida</taxon>
        <taxon>Liliopsida</taxon>
        <taxon>Poales</taxon>
        <taxon>Poaceae</taxon>
        <taxon>BOP clade</taxon>
        <taxon>Oryzoideae</taxon>
        <taxon>Oryzeae</taxon>
        <taxon>Oryzinae</taxon>
        <taxon>Oryza</taxon>
        <taxon>Oryza sativa</taxon>
    </lineage>
</organism>
<evidence type="ECO:0000313" key="2">
    <source>
        <dbReference type="EMBL" id="EAZ01521.1"/>
    </source>
</evidence>
<keyword evidence="3" id="KW-1185">Reference proteome</keyword>
<evidence type="ECO:0000313" key="3">
    <source>
        <dbReference type="Proteomes" id="UP000007015"/>
    </source>
</evidence>
<feature type="compositionally biased region" description="Basic and acidic residues" evidence="1">
    <location>
        <begin position="94"/>
        <end position="104"/>
    </location>
</feature>
<accession>A2YEL0</accession>
<dbReference type="OMA" id="NVGWISS"/>
<name>A2YEL0_ORYSI</name>
<dbReference type="EMBL" id="CM000131">
    <property type="protein sequence ID" value="EAZ01521.1"/>
    <property type="molecule type" value="Genomic_DNA"/>
</dbReference>
<sequence length="209" mass="23227">MVVSERKGEITRRDRVRSHCATRGYGYRSKCIRGKRTSRLGVSSALFKSLSLLRRHQCQRLPPHCRQSSPHTPAPYGRRRAGSAAGARCHPHQRHEPTAQEWGRRRGGQASISDQVVGALRSDQPHHAEPFLDKILTATREFFHLSPKEKVMYSNMVDADVAAVRGSFPRSTASTTSTPTGRSSTGATGYTSRSSQRRNVGWISSQNTC</sequence>
<protein>
    <submittedName>
        <fullName evidence="2">Uncharacterized protein</fullName>
    </submittedName>
</protein>
<dbReference type="AlphaFoldDB" id="A2YEL0"/>
<dbReference type="HOGENOM" id="CLU_1392187_0_0_1"/>
<reference evidence="2 3" key="1">
    <citation type="journal article" date="2005" name="PLoS Biol.">
        <title>The genomes of Oryza sativa: a history of duplications.</title>
        <authorList>
            <person name="Yu J."/>
            <person name="Wang J."/>
            <person name="Lin W."/>
            <person name="Li S."/>
            <person name="Li H."/>
            <person name="Zhou J."/>
            <person name="Ni P."/>
            <person name="Dong W."/>
            <person name="Hu S."/>
            <person name="Zeng C."/>
            <person name="Zhang J."/>
            <person name="Zhang Y."/>
            <person name="Li R."/>
            <person name="Xu Z."/>
            <person name="Li S."/>
            <person name="Li X."/>
            <person name="Zheng H."/>
            <person name="Cong L."/>
            <person name="Lin L."/>
            <person name="Yin J."/>
            <person name="Geng J."/>
            <person name="Li G."/>
            <person name="Shi J."/>
            <person name="Liu J."/>
            <person name="Lv H."/>
            <person name="Li J."/>
            <person name="Wang J."/>
            <person name="Deng Y."/>
            <person name="Ran L."/>
            <person name="Shi X."/>
            <person name="Wang X."/>
            <person name="Wu Q."/>
            <person name="Li C."/>
            <person name="Ren X."/>
            <person name="Wang J."/>
            <person name="Wang X."/>
            <person name="Li D."/>
            <person name="Liu D."/>
            <person name="Zhang X."/>
            <person name="Ji Z."/>
            <person name="Zhao W."/>
            <person name="Sun Y."/>
            <person name="Zhang Z."/>
            <person name="Bao J."/>
            <person name="Han Y."/>
            <person name="Dong L."/>
            <person name="Ji J."/>
            <person name="Chen P."/>
            <person name="Wu S."/>
            <person name="Liu J."/>
            <person name="Xiao Y."/>
            <person name="Bu D."/>
            <person name="Tan J."/>
            <person name="Yang L."/>
            <person name="Ye C."/>
            <person name="Zhang J."/>
            <person name="Xu J."/>
            <person name="Zhou Y."/>
            <person name="Yu Y."/>
            <person name="Zhang B."/>
            <person name="Zhuang S."/>
            <person name="Wei H."/>
            <person name="Liu B."/>
            <person name="Lei M."/>
            <person name="Yu H."/>
            <person name="Li Y."/>
            <person name="Xu H."/>
            <person name="Wei S."/>
            <person name="He X."/>
            <person name="Fang L."/>
            <person name="Zhang Z."/>
            <person name="Zhang Y."/>
            <person name="Huang X."/>
            <person name="Su Z."/>
            <person name="Tong W."/>
            <person name="Li J."/>
            <person name="Tong Z."/>
            <person name="Li S."/>
            <person name="Ye J."/>
            <person name="Wang L."/>
            <person name="Fang L."/>
            <person name="Lei T."/>
            <person name="Chen C."/>
            <person name="Chen H."/>
            <person name="Xu Z."/>
            <person name="Li H."/>
            <person name="Huang H."/>
            <person name="Zhang F."/>
            <person name="Xu H."/>
            <person name="Li N."/>
            <person name="Zhao C."/>
            <person name="Li S."/>
            <person name="Dong L."/>
            <person name="Huang Y."/>
            <person name="Li L."/>
            <person name="Xi Y."/>
            <person name="Qi Q."/>
            <person name="Li W."/>
            <person name="Zhang B."/>
            <person name="Hu W."/>
            <person name="Zhang Y."/>
            <person name="Tian X."/>
            <person name="Jiao Y."/>
            <person name="Liang X."/>
            <person name="Jin J."/>
            <person name="Gao L."/>
            <person name="Zheng W."/>
            <person name="Hao B."/>
            <person name="Liu S."/>
            <person name="Wang W."/>
            <person name="Yuan L."/>
            <person name="Cao M."/>
            <person name="McDermott J."/>
            <person name="Samudrala R."/>
            <person name="Wang J."/>
            <person name="Wong G.K."/>
            <person name="Yang H."/>
        </authorList>
    </citation>
    <scope>NUCLEOTIDE SEQUENCE [LARGE SCALE GENOMIC DNA]</scope>
    <source>
        <strain evidence="3">cv. 93-11</strain>
    </source>
</reference>
<feature type="region of interest" description="Disordered" evidence="1">
    <location>
        <begin position="61"/>
        <end position="109"/>
    </location>
</feature>
<evidence type="ECO:0000256" key="1">
    <source>
        <dbReference type="SAM" id="MobiDB-lite"/>
    </source>
</evidence>
<dbReference type="Gramene" id="BGIOSGA023184-TA">
    <property type="protein sequence ID" value="BGIOSGA023184-PA"/>
    <property type="gene ID" value="BGIOSGA023184"/>
</dbReference>